<evidence type="ECO:0000259" key="3">
    <source>
        <dbReference type="PROSITE" id="PS51462"/>
    </source>
</evidence>
<evidence type="ECO:0000256" key="1">
    <source>
        <dbReference type="ARBA" id="ARBA00001946"/>
    </source>
</evidence>
<name>A0A330LTL4_9GAMM</name>
<dbReference type="PROSITE" id="PS51462">
    <property type="entry name" value="NUDIX"/>
    <property type="match status" value="1"/>
</dbReference>
<dbReference type="GO" id="GO:0005829">
    <property type="term" value="C:cytosol"/>
    <property type="evidence" value="ECO:0007669"/>
    <property type="project" value="TreeGrafter"/>
</dbReference>
<dbReference type="OrthoDB" id="9806150at2"/>
<keyword evidence="5" id="KW-1185">Reference proteome</keyword>
<evidence type="ECO:0000313" key="5">
    <source>
        <dbReference type="Proteomes" id="UP000250163"/>
    </source>
</evidence>
<proteinExistence type="predicted"/>
<evidence type="ECO:0000313" key="4">
    <source>
        <dbReference type="EMBL" id="SQD79148.1"/>
    </source>
</evidence>
<dbReference type="GO" id="GO:0019144">
    <property type="term" value="F:ADP-sugar diphosphatase activity"/>
    <property type="evidence" value="ECO:0007669"/>
    <property type="project" value="TreeGrafter"/>
</dbReference>
<dbReference type="PROSITE" id="PS00893">
    <property type="entry name" value="NUDIX_BOX"/>
    <property type="match status" value="1"/>
</dbReference>
<protein>
    <submittedName>
        <fullName evidence="4">ADP-ribose diphosphatase</fullName>
        <ecNumber evidence="4">3.6.1.-</ecNumber>
    </submittedName>
</protein>
<organism evidence="4 5">
    <name type="scientific">Moritella yayanosii</name>
    <dbReference type="NCBI Taxonomy" id="69539"/>
    <lineage>
        <taxon>Bacteria</taxon>
        <taxon>Pseudomonadati</taxon>
        <taxon>Pseudomonadota</taxon>
        <taxon>Gammaproteobacteria</taxon>
        <taxon>Alteromonadales</taxon>
        <taxon>Moritellaceae</taxon>
        <taxon>Moritella</taxon>
    </lineage>
</organism>
<dbReference type="PANTHER" id="PTHR11839:SF12">
    <property type="entry name" value="ADP COMPOUNDS HYDROLASE NUDE"/>
    <property type="match status" value="1"/>
</dbReference>
<keyword evidence="2 4" id="KW-0378">Hydrolase</keyword>
<comment type="cofactor">
    <cofactor evidence="1">
        <name>Mg(2+)</name>
        <dbReference type="ChEBI" id="CHEBI:18420"/>
    </cofactor>
</comment>
<dbReference type="GO" id="GO:0019693">
    <property type="term" value="P:ribose phosphate metabolic process"/>
    <property type="evidence" value="ECO:0007669"/>
    <property type="project" value="TreeGrafter"/>
</dbReference>
<dbReference type="AlphaFoldDB" id="A0A330LTL4"/>
<dbReference type="PANTHER" id="PTHR11839">
    <property type="entry name" value="UDP/ADP-SUGAR PYROPHOSPHATASE"/>
    <property type="match status" value="1"/>
</dbReference>
<accession>A0A330LTL4</accession>
<dbReference type="InterPro" id="IPR020084">
    <property type="entry name" value="NUDIX_hydrolase_CS"/>
</dbReference>
<dbReference type="SUPFAM" id="SSF55811">
    <property type="entry name" value="Nudix"/>
    <property type="match status" value="1"/>
</dbReference>
<dbReference type="KEGG" id="mya:MORIYA_2676"/>
<dbReference type="InterPro" id="IPR015797">
    <property type="entry name" value="NUDIX_hydrolase-like_dom_sf"/>
</dbReference>
<dbReference type="Proteomes" id="UP000250163">
    <property type="component" value="Chromosome MORIYA"/>
</dbReference>
<gene>
    <name evidence="4" type="primary">nudE</name>
    <name evidence="4" type="ORF">MORIYA_2676</name>
</gene>
<dbReference type="EC" id="3.6.1.-" evidence="4"/>
<dbReference type="RefSeq" id="WP_112715650.1">
    <property type="nucleotide sequence ID" value="NZ_LS483250.1"/>
</dbReference>
<dbReference type="NCBIfam" id="NF008736">
    <property type="entry name" value="PRK11762.1"/>
    <property type="match status" value="1"/>
</dbReference>
<dbReference type="Pfam" id="PF00293">
    <property type="entry name" value="NUDIX"/>
    <property type="match status" value="1"/>
</dbReference>
<evidence type="ECO:0000256" key="2">
    <source>
        <dbReference type="ARBA" id="ARBA00022801"/>
    </source>
</evidence>
<sequence length="181" mass="20253">MTHQKPEILRTSIVAESRLFKIESVALRFSNGVERTYERMKGGGYGAVMMVPIDADDNLILIREYAVGTENYELGFPKGAIDKDETALTAANRELMEEVGVGAKKLTLLKEVNLAPSYFSARMQIYLAQDLYPESCEGDEPEPLEIIKWPLARANELLDNDEITESRAICALLLALKQLDK</sequence>
<dbReference type="CDD" id="cd24156">
    <property type="entry name" value="NUDIX_ADPRase_NudE"/>
    <property type="match status" value="1"/>
</dbReference>
<dbReference type="FunFam" id="3.90.79.10:FF:000006">
    <property type="entry name" value="ADP compounds hydrolase NudE"/>
    <property type="match status" value="1"/>
</dbReference>
<dbReference type="EMBL" id="LS483250">
    <property type="protein sequence ID" value="SQD79148.1"/>
    <property type="molecule type" value="Genomic_DNA"/>
</dbReference>
<feature type="domain" description="Nudix hydrolase" evidence="3">
    <location>
        <begin position="40"/>
        <end position="176"/>
    </location>
</feature>
<dbReference type="GO" id="GO:0006753">
    <property type="term" value="P:nucleoside phosphate metabolic process"/>
    <property type="evidence" value="ECO:0007669"/>
    <property type="project" value="TreeGrafter"/>
</dbReference>
<dbReference type="InterPro" id="IPR000086">
    <property type="entry name" value="NUDIX_hydrolase_dom"/>
</dbReference>
<dbReference type="Gene3D" id="3.90.79.10">
    <property type="entry name" value="Nucleoside Triphosphate Pyrophosphohydrolase"/>
    <property type="match status" value="1"/>
</dbReference>
<reference evidence="5" key="1">
    <citation type="submission" date="2018-05" db="EMBL/GenBank/DDBJ databases">
        <authorList>
            <person name="Cea G.-C."/>
            <person name="William W."/>
        </authorList>
    </citation>
    <scope>NUCLEOTIDE SEQUENCE [LARGE SCALE GENOMIC DNA]</scope>
    <source>
        <strain evidence="5">DB21MT 5</strain>
    </source>
</reference>